<proteinExistence type="predicted"/>
<keyword evidence="2" id="KW-0805">Transcription regulation</keyword>
<dbReference type="Gene3D" id="3.30.70.940">
    <property type="entry name" value="NusG, N-terminal domain"/>
    <property type="match status" value="1"/>
</dbReference>
<evidence type="ECO:0000313" key="5">
    <source>
        <dbReference type="Proteomes" id="UP001240643"/>
    </source>
</evidence>
<evidence type="ECO:0000313" key="4">
    <source>
        <dbReference type="EMBL" id="MDQ0514048.1"/>
    </source>
</evidence>
<gene>
    <name evidence="4" type="ORF">J2Z62_000486</name>
</gene>
<comment type="caution">
    <text evidence="4">The sequence shown here is derived from an EMBL/GenBank/DDBJ whole genome shotgun (WGS) entry which is preliminary data.</text>
</comment>
<dbReference type="RefSeq" id="WP_256547260.1">
    <property type="nucleotide sequence ID" value="NZ_CP101809.1"/>
</dbReference>
<accession>A0ABU0LZL5</accession>
<dbReference type="PANTHER" id="PTHR30265">
    <property type="entry name" value="RHO-INTERACTING TRANSCRIPTION TERMINATION FACTOR NUSG"/>
    <property type="match status" value="1"/>
</dbReference>
<keyword evidence="3" id="KW-0804">Transcription</keyword>
<reference evidence="4" key="1">
    <citation type="submission" date="2023-07" db="EMBL/GenBank/DDBJ databases">
        <title>Genomic Encyclopedia of Type Strains, Phase IV (KMG-IV): sequencing the most valuable type-strain genomes for metagenomic binning, comparative biology and taxonomic classification.</title>
        <authorList>
            <person name="Goeker M."/>
        </authorList>
    </citation>
    <scope>NUCLEOTIDE SEQUENCE [LARGE SCALE GENOMIC DNA]</scope>
    <source>
        <strain evidence="4">DSM 21204</strain>
    </source>
</reference>
<dbReference type="InterPro" id="IPR036735">
    <property type="entry name" value="NGN_dom_sf"/>
</dbReference>
<organism evidence="4 5">
    <name type="scientific">Mycoplasmoides fastidiosum</name>
    <dbReference type="NCBI Taxonomy" id="92758"/>
    <lineage>
        <taxon>Bacteria</taxon>
        <taxon>Bacillati</taxon>
        <taxon>Mycoplasmatota</taxon>
        <taxon>Mycoplasmoidales</taxon>
        <taxon>Mycoplasmoidaceae</taxon>
        <taxon>Mycoplasmoides</taxon>
    </lineage>
</organism>
<dbReference type="PANTHER" id="PTHR30265:SF4">
    <property type="entry name" value="KOW MOTIF FAMILY PROTEIN, EXPRESSED"/>
    <property type="match status" value="1"/>
</dbReference>
<keyword evidence="5" id="KW-1185">Reference proteome</keyword>
<keyword evidence="1" id="KW-0889">Transcription antitermination</keyword>
<dbReference type="EMBL" id="JAUSWO010000001">
    <property type="protein sequence ID" value="MDQ0514048.1"/>
    <property type="molecule type" value="Genomic_DNA"/>
</dbReference>
<evidence type="ECO:0000256" key="1">
    <source>
        <dbReference type="ARBA" id="ARBA00022814"/>
    </source>
</evidence>
<sequence>MNNTHYADYYWYALKTNVSNEDSVAKMIREHITSYRLEHAIVDVLVVKDYRIEESEEIHPSSEKLPKAFRITKKSQWIQIRNGNFIRVRIIESKPYQGMIFVRMLNEPKIHRAVLSWAPGTYFLGVAGSPEIIFDHDFNQMVSPFINQEIPDLQKYLLEKHLADQIITSSKQTATTTAKPTKKSKKTADQLDMDIIPELDVNLLFQFDKEDQAAGFGSGVTSVVHHKPETATAETTSAVATELGSIASTPVEPIPVIESELVGVTAVEQSTPTPPVSLAEETLAEPVIEEHYEPINLKIDQEVFLIKLNMPGIVKEIREKTREVIVQIEMMGRSNNIAIDPNDIKELD</sequence>
<dbReference type="Proteomes" id="UP001240643">
    <property type="component" value="Unassembled WGS sequence"/>
</dbReference>
<evidence type="ECO:0000256" key="3">
    <source>
        <dbReference type="ARBA" id="ARBA00023163"/>
    </source>
</evidence>
<protein>
    <submittedName>
        <fullName evidence="4">Transcription antitermination factor NusG</fullName>
    </submittedName>
</protein>
<name>A0ABU0LZL5_9BACT</name>
<dbReference type="InterPro" id="IPR043425">
    <property type="entry name" value="NusG-like"/>
</dbReference>
<dbReference type="SUPFAM" id="SSF82679">
    <property type="entry name" value="N-utilization substance G protein NusG, N-terminal domain"/>
    <property type="match status" value="1"/>
</dbReference>
<evidence type="ECO:0000256" key="2">
    <source>
        <dbReference type="ARBA" id="ARBA00023015"/>
    </source>
</evidence>